<evidence type="ECO:0000313" key="2">
    <source>
        <dbReference type="Proteomes" id="UP001516464"/>
    </source>
</evidence>
<reference evidence="1 2" key="1">
    <citation type="submission" date="2019-01" db="EMBL/GenBank/DDBJ databases">
        <title>Genomes sequencing and comparative genomics of infectious freshwater microsporidia, Cucumispora dikerogammari and Thelohania contejeani.</title>
        <authorList>
            <person name="Cormier A."/>
            <person name="Giraud I."/>
            <person name="Wattier R."/>
            <person name="Teixeira M."/>
            <person name="Grandjean F."/>
            <person name="Rigaud T."/>
            <person name="Cordaux R."/>
        </authorList>
    </citation>
    <scope>NUCLEOTIDE SEQUENCE [LARGE SCALE GENOMIC DNA]</scope>
    <source>
        <strain evidence="1">T1</strain>
        <tissue evidence="1">Spores</tissue>
    </source>
</reference>
<proteinExistence type="predicted"/>
<sequence length="388" mass="46001">MKRITDYVKKPKETKKEINYEPIKTYGKICYDLAYEMSKYDSRFRNLGCGRWRYTVKGVHWGRTYKKHLEKTIVYHQRLPFEGNMECFKNLIHLTIQSSSKFNLLLLYQSKVKILTLIEVDVIEIDMKFNRYLLGDTNYWLDKLYDLNITVLEISRSSIYFDDLLQLMKIKNLSKISLNQIKLLHKIEFKNDKYLILEQIKKMNKLTFLELVDFGLRKEDAYSLMCLVPAIDIKIKETDFSIEYFRNMLLTSHLRLINCDLNFFSIKFSDVEELEIRGLGITTMKDINSLGLCNLKICKFRYINIDSNDFIYFLKANPNIVSLDISGVALSHVVLYDSLKYLSESLRYLDVSEIELPTDFIPFVKRNLKDCKVIYLNGKELNVNRLFY</sequence>
<dbReference type="SUPFAM" id="SSF52047">
    <property type="entry name" value="RNI-like"/>
    <property type="match status" value="1"/>
</dbReference>
<protein>
    <submittedName>
        <fullName evidence="1">Uncharacterized protein</fullName>
    </submittedName>
</protein>
<comment type="caution">
    <text evidence="1">The sequence shown here is derived from an EMBL/GenBank/DDBJ whole genome shotgun (WGS) entry which is preliminary data.</text>
</comment>
<keyword evidence="2" id="KW-1185">Reference proteome</keyword>
<dbReference type="Proteomes" id="UP001516464">
    <property type="component" value="Unassembled WGS sequence"/>
</dbReference>
<evidence type="ECO:0000313" key="1">
    <source>
        <dbReference type="EMBL" id="KAF7683080.1"/>
    </source>
</evidence>
<dbReference type="Gene3D" id="3.80.10.10">
    <property type="entry name" value="Ribonuclease Inhibitor"/>
    <property type="match status" value="1"/>
</dbReference>
<name>A0ABQ7HY09_9MICR</name>
<organism evidence="1 2">
    <name type="scientific">Astathelohania contejeani</name>
    <dbReference type="NCBI Taxonomy" id="164912"/>
    <lineage>
        <taxon>Eukaryota</taxon>
        <taxon>Fungi</taxon>
        <taxon>Fungi incertae sedis</taxon>
        <taxon>Microsporidia</taxon>
        <taxon>Astathelohaniidae</taxon>
        <taxon>Astathelohania</taxon>
    </lineage>
</organism>
<dbReference type="EMBL" id="SBIQ01000132">
    <property type="protein sequence ID" value="KAF7683080.1"/>
    <property type="molecule type" value="Genomic_DNA"/>
</dbReference>
<accession>A0ABQ7HY09</accession>
<dbReference type="InterPro" id="IPR032675">
    <property type="entry name" value="LRR_dom_sf"/>
</dbReference>
<gene>
    <name evidence="1" type="ORF">TCON_1708</name>
</gene>